<comment type="caution">
    <text evidence="1">The sequence shown here is derived from an EMBL/GenBank/DDBJ whole genome shotgun (WGS) entry which is preliminary data.</text>
</comment>
<dbReference type="AlphaFoldDB" id="A0A2W6NNZ3"/>
<gene>
    <name evidence="1" type="ORF">DN757_02235</name>
</gene>
<evidence type="ECO:0000313" key="2">
    <source>
        <dbReference type="Proteomes" id="UP000249204"/>
    </source>
</evidence>
<protein>
    <submittedName>
        <fullName evidence="1">Uncharacterized protein</fullName>
    </submittedName>
</protein>
<name>A0A2W6NNZ3_9BACL</name>
<dbReference type="RefSeq" id="WP_111268646.1">
    <property type="nucleotide sequence ID" value="NZ_QKWW01000006.1"/>
</dbReference>
<accession>A0A2W6NNZ3</accession>
<proteinExistence type="predicted"/>
<dbReference type="Proteomes" id="UP000249204">
    <property type="component" value="Unassembled WGS sequence"/>
</dbReference>
<evidence type="ECO:0000313" key="1">
    <source>
        <dbReference type="EMBL" id="PZT57495.1"/>
    </source>
</evidence>
<reference evidence="1 2" key="1">
    <citation type="submission" date="2018-06" db="EMBL/GenBank/DDBJ databases">
        <title>Isolation of heavy metals resistant Paenibacillus silvae NC2 from Gold-Copper mine in ZiJin, China.</title>
        <authorList>
            <person name="Xu J."/>
            <person name="Mazhar H.S."/>
            <person name="Rensing C."/>
        </authorList>
    </citation>
    <scope>NUCLEOTIDE SEQUENCE [LARGE SCALE GENOMIC DNA]</scope>
    <source>
        <strain evidence="1 2">NC2</strain>
    </source>
</reference>
<dbReference type="EMBL" id="QKWW01000006">
    <property type="protein sequence ID" value="PZT57495.1"/>
    <property type="molecule type" value="Genomic_DNA"/>
</dbReference>
<sequence length="238" mass="27599">MDKEYVKLKTLANQPVVYEGLTIRPKTLNEIIDLGYDQFNQKLRLISLKKEDVFAGVDFSEYNYPLIFFLLHTDGSDLIVEYLTSFSFFLGEEVSLSASQDSLVIAENQYPFETLDQLAEIIKTQNSYVSENDDDFNPLNDRVRALREKMLARKNRLRELKQDQQSENGLSLQDLISILCSNANGINIFNVFNLNFFQFNDQFNRMRMIDEYEVNIQALLHGADSKNIKLTHWISGVK</sequence>
<organism evidence="1 2">
    <name type="scientific">Paenibacillus silvae</name>
    <dbReference type="NCBI Taxonomy" id="1325358"/>
    <lineage>
        <taxon>Bacteria</taxon>
        <taxon>Bacillati</taxon>
        <taxon>Bacillota</taxon>
        <taxon>Bacilli</taxon>
        <taxon>Bacillales</taxon>
        <taxon>Paenibacillaceae</taxon>
        <taxon>Paenibacillus</taxon>
    </lineage>
</organism>